<evidence type="ECO:0000313" key="2">
    <source>
        <dbReference type="Proteomes" id="UP000078541"/>
    </source>
</evidence>
<sequence length="179" mass="20389">QYGNDSNTINNAIYHYYHSKLIACVKHLASTKLRYTCTRTSGLIKQIAYLSVPYLKYALHVEHREILASIYPSSLAPSRGYRLTVLPCSDKTCRPPRHIAYDPDRTARKTNGRDAKTSSSYLLRPGLFRDEDSAGLPESRKRCDTAKKNLKYYLPGETYILKLVLVAGKLHAKMSFRVM</sequence>
<evidence type="ECO:0000313" key="1">
    <source>
        <dbReference type="EMBL" id="KYN32387.1"/>
    </source>
</evidence>
<name>A0A195EWW5_9HYME</name>
<feature type="non-terminal residue" evidence="1">
    <location>
        <position position="1"/>
    </location>
</feature>
<organism evidence="1 2">
    <name type="scientific">Trachymyrmex septentrionalis</name>
    <dbReference type="NCBI Taxonomy" id="34720"/>
    <lineage>
        <taxon>Eukaryota</taxon>
        <taxon>Metazoa</taxon>
        <taxon>Ecdysozoa</taxon>
        <taxon>Arthropoda</taxon>
        <taxon>Hexapoda</taxon>
        <taxon>Insecta</taxon>
        <taxon>Pterygota</taxon>
        <taxon>Neoptera</taxon>
        <taxon>Endopterygota</taxon>
        <taxon>Hymenoptera</taxon>
        <taxon>Apocrita</taxon>
        <taxon>Aculeata</taxon>
        <taxon>Formicoidea</taxon>
        <taxon>Formicidae</taxon>
        <taxon>Myrmicinae</taxon>
        <taxon>Trachymyrmex</taxon>
    </lineage>
</organism>
<keyword evidence="2" id="KW-1185">Reference proteome</keyword>
<dbReference type="EMBL" id="KQ981953">
    <property type="protein sequence ID" value="KYN32387.1"/>
    <property type="molecule type" value="Genomic_DNA"/>
</dbReference>
<gene>
    <name evidence="1" type="ORF">ALC56_13244</name>
</gene>
<dbReference type="Proteomes" id="UP000078541">
    <property type="component" value="Unassembled WGS sequence"/>
</dbReference>
<proteinExistence type="predicted"/>
<reference evidence="1 2" key="1">
    <citation type="submission" date="2016-03" db="EMBL/GenBank/DDBJ databases">
        <title>Trachymyrmex septentrionalis WGS genome.</title>
        <authorList>
            <person name="Nygaard S."/>
            <person name="Hu H."/>
            <person name="Boomsma J."/>
            <person name="Zhang G."/>
        </authorList>
    </citation>
    <scope>NUCLEOTIDE SEQUENCE [LARGE SCALE GENOMIC DNA]</scope>
    <source>
        <strain evidence="1">Tsep2-gDNA-1</strain>
        <tissue evidence="1">Whole body</tissue>
    </source>
</reference>
<protein>
    <submittedName>
        <fullName evidence="1">Uncharacterized protein</fullName>
    </submittedName>
</protein>
<accession>A0A195EWW5</accession>
<dbReference type="AlphaFoldDB" id="A0A195EWW5"/>